<comment type="subcellular location">
    <subcellularLocation>
        <location evidence="1">Secreted</location>
    </subcellularLocation>
</comment>
<name>A0ABP8V740_9GAMM</name>
<dbReference type="EMBL" id="BAABFL010000447">
    <property type="protein sequence ID" value="GAA4651308.1"/>
    <property type="molecule type" value="Genomic_DNA"/>
</dbReference>
<dbReference type="InterPro" id="IPR018511">
    <property type="entry name" value="Hemolysin-typ_Ca-bd_CS"/>
</dbReference>
<organism evidence="6 7">
    <name type="scientific">Kistimonas scapharcae</name>
    <dbReference type="NCBI Taxonomy" id="1036133"/>
    <lineage>
        <taxon>Bacteria</taxon>
        <taxon>Pseudomonadati</taxon>
        <taxon>Pseudomonadota</taxon>
        <taxon>Gammaproteobacteria</taxon>
        <taxon>Oceanospirillales</taxon>
        <taxon>Endozoicomonadaceae</taxon>
        <taxon>Kistimonas</taxon>
    </lineage>
</organism>
<keyword evidence="7" id="KW-1185">Reference proteome</keyword>
<evidence type="ECO:0000256" key="2">
    <source>
        <dbReference type="ARBA" id="ARBA00022525"/>
    </source>
</evidence>
<evidence type="ECO:0000313" key="7">
    <source>
        <dbReference type="Proteomes" id="UP001500604"/>
    </source>
</evidence>
<accession>A0ABP8V740</accession>
<evidence type="ECO:0000256" key="4">
    <source>
        <dbReference type="SAM" id="MobiDB-lite"/>
    </source>
</evidence>
<dbReference type="PROSITE" id="PS50234">
    <property type="entry name" value="VWFA"/>
    <property type="match status" value="1"/>
</dbReference>
<dbReference type="SUPFAM" id="SSF53300">
    <property type="entry name" value="vWA-like"/>
    <property type="match status" value="1"/>
</dbReference>
<dbReference type="Pfam" id="PF00353">
    <property type="entry name" value="HemolysinCabind"/>
    <property type="match status" value="2"/>
</dbReference>
<evidence type="ECO:0000259" key="5">
    <source>
        <dbReference type="PROSITE" id="PS50234"/>
    </source>
</evidence>
<dbReference type="InterPro" id="IPR050557">
    <property type="entry name" value="RTX_toxin/Mannuronan_C5-epim"/>
</dbReference>
<evidence type="ECO:0000256" key="1">
    <source>
        <dbReference type="ARBA" id="ARBA00004613"/>
    </source>
</evidence>
<dbReference type="RefSeq" id="WP_345197666.1">
    <property type="nucleotide sequence ID" value="NZ_BAABFL010000447.1"/>
</dbReference>
<dbReference type="PROSITE" id="PS00330">
    <property type="entry name" value="HEMOLYSIN_CALCIUM"/>
    <property type="match status" value="2"/>
</dbReference>
<gene>
    <name evidence="6" type="ORF">GCM10023116_35920</name>
</gene>
<dbReference type="Proteomes" id="UP001500604">
    <property type="component" value="Unassembled WGS sequence"/>
</dbReference>
<feature type="region of interest" description="Disordered" evidence="4">
    <location>
        <begin position="97"/>
        <end position="119"/>
    </location>
</feature>
<dbReference type="Gene3D" id="3.40.50.410">
    <property type="entry name" value="von Willebrand factor, type A domain"/>
    <property type="match status" value="1"/>
</dbReference>
<evidence type="ECO:0000313" key="6">
    <source>
        <dbReference type="EMBL" id="GAA4651308.1"/>
    </source>
</evidence>
<dbReference type="InterPro" id="IPR011049">
    <property type="entry name" value="Serralysin-like_metalloprot_C"/>
</dbReference>
<feature type="region of interest" description="Disordered" evidence="4">
    <location>
        <begin position="135"/>
        <end position="158"/>
    </location>
</feature>
<dbReference type="PANTHER" id="PTHR38340:SF1">
    <property type="entry name" value="S-LAYER PROTEIN"/>
    <property type="match status" value="1"/>
</dbReference>
<reference evidence="7" key="1">
    <citation type="journal article" date="2019" name="Int. J. Syst. Evol. Microbiol.">
        <title>The Global Catalogue of Microorganisms (GCM) 10K type strain sequencing project: providing services to taxonomists for standard genome sequencing and annotation.</title>
        <authorList>
            <consortium name="The Broad Institute Genomics Platform"/>
            <consortium name="The Broad Institute Genome Sequencing Center for Infectious Disease"/>
            <person name="Wu L."/>
            <person name="Ma J."/>
        </authorList>
    </citation>
    <scope>NUCLEOTIDE SEQUENCE [LARGE SCALE GENOMIC DNA]</scope>
    <source>
        <strain evidence="7">JCM 17805</strain>
    </source>
</reference>
<feature type="domain" description="VWFA" evidence="5">
    <location>
        <begin position="317"/>
        <end position="514"/>
    </location>
</feature>
<dbReference type="SUPFAM" id="SSF51120">
    <property type="entry name" value="beta-Roll"/>
    <property type="match status" value="1"/>
</dbReference>
<dbReference type="PANTHER" id="PTHR38340">
    <property type="entry name" value="S-LAYER PROTEIN"/>
    <property type="match status" value="1"/>
</dbReference>
<dbReference type="InterPro" id="IPR019960">
    <property type="entry name" value="T1SS_VCA0849"/>
</dbReference>
<keyword evidence="3" id="KW-0106">Calcium</keyword>
<comment type="caution">
    <text evidence="6">The sequence shown here is derived from an EMBL/GenBank/DDBJ whole genome shotgun (WGS) entry which is preliminary data.</text>
</comment>
<sequence length="872" mass="93370">MGADTVVAIGSLHHVSGNVGAMAVDGSIRQLSIGDQVYNDETLVALLDGSAHLDLVNGDSVEILAGQQLELAELWQQLALSVEQLIADGVDPSLLFPPPLAGTPSNREGALESPPNDPLPVSRFNRLTDTQSPFAVADSLPSIEPIPTTGSEQETSGRDELLDARPFEEESRFQLSTPNNVNQAESSINQWITVDDIGLLSESSDLVIDVLANDRVPGTDNPLLTLERASIIDPQTGTEIPAGKGAVSIIDNRLAYSTGNDFNLKSGESETVTVQYQTTDNQGNTQNANVIITVEDRTPQPLSGDVGIDDSATETLNLTLMLDLSEPMGWPSAEDASKTGLELMQEALANLLNHYQFVADLAIQVVTFSGGNYQSYGWYAGDDAVLQTLNTINALSDPQGGTYYKGALQEAEAGFISGLENGQIDPADHHAMYFITAGEPSRSTGRPDQAVWETFLQNHSVSDVHAVGFMTREPGEMLTGPDLAYLEQIAFPGNAQILDENTSDTLSDKLIETVPQQLATGDLVGRDIGGDGLVTVYSVDLRDGMGEQLLNTNPQAPYTQFKVLASPDITAGWLTVNYLNGEYVFRPADVESTIDLTFDFTVEDSDGSRVSSSVDVAVTDSGEVFTHSAADNLNRITDRNGTQSGTSEDDYFKDGGNVDDDFAAGGGNDLVVDYDAHSNTFSGEAGNDTLIGGGGDDRLYGGEDRDLLMGGRDHDILDGGSGDDVLIGGQGDDVMTGGTGRDDFRFSLTDLVEEDRYQLDRILDFTLGQPATPGSDADRLDFSELLDFSSGTDLDPIDLLQSLKGQGVTAVIESEQQQTTLQVNAQAEGETHQLVVQFQGLDENHWSDQNRDNLLNGDDVLLQLITNGQLIV</sequence>
<dbReference type="Gene3D" id="2.150.10.10">
    <property type="entry name" value="Serralysin-like metalloprotease, C-terminal"/>
    <property type="match status" value="2"/>
</dbReference>
<dbReference type="PRINTS" id="PR00313">
    <property type="entry name" value="CABNDNGRPT"/>
</dbReference>
<dbReference type="InterPro" id="IPR002035">
    <property type="entry name" value="VWF_A"/>
</dbReference>
<evidence type="ECO:0000256" key="3">
    <source>
        <dbReference type="ARBA" id="ARBA00022837"/>
    </source>
</evidence>
<proteinExistence type="predicted"/>
<keyword evidence="2" id="KW-0964">Secreted</keyword>
<dbReference type="InterPro" id="IPR001343">
    <property type="entry name" value="Hemolysn_Ca-bd"/>
</dbReference>
<protein>
    <recommendedName>
        <fullName evidence="5">VWFA domain-containing protein</fullName>
    </recommendedName>
</protein>
<dbReference type="NCBIfam" id="TIGR03661">
    <property type="entry name" value="T1SS_VCA0849"/>
    <property type="match status" value="1"/>
</dbReference>
<dbReference type="InterPro" id="IPR036465">
    <property type="entry name" value="vWFA_dom_sf"/>
</dbReference>